<proteinExistence type="predicted"/>
<evidence type="ECO:0000313" key="4">
    <source>
        <dbReference type="Proteomes" id="UP000464468"/>
    </source>
</evidence>
<dbReference type="SUPFAM" id="SSF55797">
    <property type="entry name" value="PR-1-like"/>
    <property type="match status" value="1"/>
</dbReference>
<evidence type="ECO:0000259" key="2">
    <source>
        <dbReference type="SMART" id="SM00198"/>
    </source>
</evidence>
<dbReference type="InterPro" id="IPR018244">
    <property type="entry name" value="Allrgn_V5/Tpx1_CS"/>
</dbReference>
<keyword evidence="4" id="KW-1185">Reference proteome</keyword>
<organism evidence="3 4">
    <name type="scientific">Sphingomonas changnyeongensis</name>
    <dbReference type="NCBI Taxonomy" id="2698679"/>
    <lineage>
        <taxon>Bacteria</taxon>
        <taxon>Pseudomonadati</taxon>
        <taxon>Pseudomonadota</taxon>
        <taxon>Alphaproteobacteria</taxon>
        <taxon>Sphingomonadales</taxon>
        <taxon>Sphingomonadaceae</taxon>
        <taxon>Sphingomonas</taxon>
    </lineage>
</organism>
<evidence type="ECO:0000313" key="3">
    <source>
        <dbReference type="EMBL" id="QHL91069.1"/>
    </source>
</evidence>
<protein>
    <submittedName>
        <fullName evidence="3">SCP-like extracellular</fullName>
    </submittedName>
</protein>
<name>A0A7Z2NXH9_9SPHN</name>
<dbReference type="InterPro" id="IPR001283">
    <property type="entry name" value="CRISP-related"/>
</dbReference>
<evidence type="ECO:0000256" key="1">
    <source>
        <dbReference type="SAM" id="SignalP"/>
    </source>
</evidence>
<dbReference type="Proteomes" id="UP000464468">
    <property type="component" value="Chromosome"/>
</dbReference>
<dbReference type="PRINTS" id="PR00838">
    <property type="entry name" value="V5ALLERGEN"/>
</dbReference>
<dbReference type="AlphaFoldDB" id="A0A7Z2NXH9"/>
<dbReference type="InterPro" id="IPR002413">
    <property type="entry name" value="V5_allergen-like"/>
</dbReference>
<dbReference type="Gene3D" id="3.40.33.10">
    <property type="entry name" value="CAP"/>
    <property type="match status" value="1"/>
</dbReference>
<dbReference type="PRINTS" id="PR00837">
    <property type="entry name" value="V5TPXLIKE"/>
</dbReference>
<dbReference type="InterPro" id="IPR014044">
    <property type="entry name" value="CAP_dom"/>
</dbReference>
<feature type="chain" id="PRO_5030750460" evidence="1">
    <location>
        <begin position="22"/>
        <end position="173"/>
    </location>
</feature>
<dbReference type="EMBL" id="CP047895">
    <property type="protein sequence ID" value="QHL91069.1"/>
    <property type="molecule type" value="Genomic_DNA"/>
</dbReference>
<dbReference type="PANTHER" id="PTHR10334">
    <property type="entry name" value="CYSTEINE-RICH SECRETORY PROTEIN-RELATED"/>
    <property type="match status" value="1"/>
</dbReference>
<dbReference type="PROSITE" id="PS01009">
    <property type="entry name" value="CRISP_1"/>
    <property type="match status" value="1"/>
</dbReference>
<dbReference type="RefSeq" id="WP_160592999.1">
    <property type="nucleotide sequence ID" value="NZ_CP047895.1"/>
</dbReference>
<keyword evidence="1" id="KW-0732">Signal</keyword>
<dbReference type="SMART" id="SM00198">
    <property type="entry name" value="SCP"/>
    <property type="match status" value="1"/>
</dbReference>
<accession>A0A7Z2NXH9</accession>
<sequence>MPNRRACLAALLALMSPLVAANSDRLSRLEDRLLAAHNRERAAIGVPPLEWDAQLAADAANWAEALAATNSFVHSRADPTDPEVQGENLWAGTRGAWAPEEMVGLWLSEKQDYRPGVFPAVSRSGDLDRVGHYTQVIWRETRKVGCAIARGEDEDFLVCRYSQGGNVMGQQVV</sequence>
<feature type="signal peptide" evidence="1">
    <location>
        <begin position="1"/>
        <end position="21"/>
    </location>
</feature>
<feature type="domain" description="SCP" evidence="2">
    <location>
        <begin position="28"/>
        <end position="169"/>
    </location>
</feature>
<dbReference type="GO" id="GO:0005576">
    <property type="term" value="C:extracellular region"/>
    <property type="evidence" value="ECO:0007669"/>
    <property type="project" value="InterPro"/>
</dbReference>
<dbReference type="Pfam" id="PF00188">
    <property type="entry name" value="CAP"/>
    <property type="match status" value="1"/>
</dbReference>
<gene>
    <name evidence="3" type="ORF">GVO57_09875</name>
</gene>
<reference evidence="3 4" key="1">
    <citation type="submission" date="2020-01" db="EMBL/GenBank/DDBJ databases">
        <title>Sphingomonas sp. C33 whole genome sequece.</title>
        <authorList>
            <person name="Park C."/>
        </authorList>
    </citation>
    <scope>NUCLEOTIDE SEQUENCE [LARGE SCALE GENOMIC DNA]</scope>
    <source>
        <strain evidence="3 4">C33</strain>
    </source>
</reference>
<dbReference type="InterPro" id="IPR035940">
    <property type="entry name" value="CAP_sf"/>
</dbReference>
<dbReference type="KEGG" id="schy:GVO57_09875"/>